<name>A0A133RZH9_9FIRM</name>
<gene>
    <name evidence="2" type="ORF">HMPREF3233_01981</name>
    <name evidence="3" type="ORF">QP520_03500</name>
</gene>
<dbReference type="Proteomes" id="UP001236274">
    <property type="component" value="Unassembled WGS sequence"/>
</dbReference>
<proteinExistence type="predicted"/>
<dbReference type="InterPro" id="IPR036390">
    <property type="entry name" value="WH_DNA-bd_sf"/>
</dbReference>
<evidence type="ECO:0000259" key="1">
    <source>
        <dbReference type="Pfam" id="PF04326"/>
    </source>
</evidence>
<dbReference type="Gene3D" id="3.30.565.60">
    <property type="match status" value="1"/>
</dbReference>
<accession>A0A133RZH9</accession>
<dbReference type="InterPro" id="IPR036388">
    <property type="entry name" value="WH-like_DNA-bd_sf"/>
</dbReference>
<dbReference type="PATRIC" id="fig|39777.7.peg.1950"/>
<dbReference type="Proteomes" id="UP000070226">
    <property type="component" value="Unassembled WGS sequence"/>
</dbReference>
<reference evidence="2 4" key="1">
    <citation type="submission" date="2016-01" db="EMBL/GenBank/DDBJ databases">
        <authorList>
            <person name="Oliw E.H."/>
        </authorList>
    </citation>
    <scope>NUCLEOTIDE SEQUENCE [LARGE SCALE GENOMIC DNA]</scope>
    <source>
        <strain evidence="2 4">CMW7756B</strain>
    </source>
</reference>
<evidence type="ECO:0000313" key="2">
    <source>
        <dbReference type="EMBL" id="KXA61165.1"/>
    </source>
</evidence>
<comment type="caution">
    <text evidence="2">The sequence shown here is derived from an EMBL/GenBank/DDBJ whole genome shotgun (WGS) entry which is preliminary data.</text>
</comment>
<dbReference type="PANTHER" id="PTHR30595:SF6">
    <property type="entry name" value="SCHLAFEN ALBA-2 DOMAIN-CONTAINING PROTEIN"/>
    <property type="match status" value="1"/>
</dbReference>
<dbReference type="Pfam" id="PF04326">
    <property type="entry name" value="SLFN_AlbA_2"/>
    <property type="match status" value="1"/>
</dbReference>
<dbReference type="AlphaFoldDB" id="A0A133RZH9"/>
<protein>
    <submittedName>
        <fullName evidence="3">DNA binding domain-containing protein</fullName>
    </submittedName>
    <submittedName>
        <fullName evidence="2">Divergent AAA domain protein</fullName>
    </submittedName>
</protein>
<sequence length="580" mass="65217">MKHTGHTKNTENIGLIEDLRTEFKSDVKKLSEETIVEAVVALANTEGGTLYIGVEDDGTITGVHKNHQSTAGLSAMIFNRTVPNVSVSTDIMYSFTKPIISIAVPKSYELIYTSSGRALQRRLKGDGTPENYPMFLRDIRRYMVNAYGLDVSAYPVLDATFDDLSLLEFERMRSMISKYRGDQSLLELDNLKLAQALQLVQTVDDTVHPTMAGLILLGKGERIRDLIPTAESAFTMMKGTKLIRNVSEHIPTLQAIERCIESLDLVNMMTELFPGPVAVRLMDIDPISFREALVNAYSHRDYTEMGRIRVEINDEQISITSPGDFMQGITPNSVLFAEPRSRNTVLADAFKRIGLAEKTGRGVDKIIEPSLFAGRPVPRYDESTSTYVRIVFDKAPVDDNFVTLIVQNQVKSNMELSLRGLMVLYSIRKLKQSSMDDIIHDCQLSPAICEMNVQQLLKMNIIQSVDMDGKQLYYLNTADYVYRLHGTSQVYDVTPTYGNPYIKAFHSLLNAVDQVTRTDVANALGISKPQAYRLIMKLFNKGILEKVGNGKYTSYKYTDTYVAEKLRLERMTEKSLLPSI</sequence>
<dbReference type="EMBL" id="LRQT01000123">
    <property type="protein sequence ID" value="KXA61165.1"/>
    <property type="molecule type" value="Genomic_DNA"/>
</dbReference>
<dbReference type="InterPro" id="IPR038475">
    <property type="entry name" value="RecG_C_sf"/>
</dbReference>
<dbReference type="SUPFAM" id="SSF46785">
    <property type="entry name" value="Winged helix' DNA-binding domain"/>
    <property type="match status" value="1"/>
</dbReference>
<dbReference type="Pfam" id="PF13749">
    <property type="entry name" value="HATPase_c_4"/>
    <property type="match status" value="1"/>
</dbReference>
<dbReference type="InterPro" id="IPR007421">
    <property type="entry name" value="Schlafen_AlbA_2_dom"/>
</dbReference>
<evidence type="ECO:0000313" key="3">
    <source>
        <dbReference type="EMBL" id="MDK7356688.1"/>
    </source>
</evidence>
<dbReference type="Gene3D" id="3.30.950.30">
    <property type="entry name" value="Schlafen, AAA domain"/>
    <property type="match status" value="1"/>
</dbReference>
<organism evidence="2">
    <name type="scientific">Veillonella atypica</name>
    <dbReference type="NCBI Taxonomy" id="39777"/>
    <lineage>
        <taxon>Bacteria</taxon>
        <taxon>Bacillati</taxon>
        <taxon>Bacillota</taxon>
        <taxon>Negativicutes</taxon>
        <taxon>Veillonellales</taxon>
        <taxon>Veillonellaceae</taxon>
        <taxon>Veillonella</taxon>
    </lineage>
</organism>
<dbReference type="EMBL" id="JASORJ010000003">
    <property type="protein sequence ID" value="MDK7356688.1"/>
    <property type="molecule type" value="Genomic_DNA"/>
</dbReference>
<reference evidence="3" key="2">
    <citation type="submission" date="2023-05" db="EMBL/GenBank/DDBJ databases">
        <title>Cataloging the Phylogenetic Diversity of Human Bladder Bacteria.</title>
        <authorList>
            <person name="Du J."/>
        </authorList>
    </citation>
    <scope>NUCLEOTIDE SEQUENCE</scope>
    <source>
        <strain evidence="3">UMB10101</strain>
    </source>
</reference>
<evidence type="ECO:0000313" key="4">
    <source>
        <dbReference type="Proteomes" id="UP000070226"/>
    </source>
</evidence>
<dbReference type="RefSeq" id="WP_060808009.1">
    <property type="nucleotide sequence ID" value="NZ_JASORJ010000003.1"/>
</dbReference>
<dbReference type="InterPro" id="IPR038461">
    <property type="entry name" value="Schlafen_AlbA_2_dom_sf"/>
</dbReference>
<dbReference type="Gene3D" id="1.10.10.10">
    <property type="entry name" value="Winged helix-like DNA-binding domain superfamily/Winged helix DNA-binding domain"/>
    <property type="match status" value="1"/>
</dbReference>
<feature type="domain" description="Schlafen AlbA-2" evidence="1">
    <location>
        <begin position="17"/>
        <end position="122"/>
    </location>
</feature>
<dbReference type="PANTHER" id="PTHR30595">
    <property type="entry name" value="GLPR-RELATED TRANSCRIPTIONAL REPRESSOR"/>
    <property type="match status" value="1"/>
</dbReference>